<organism evidence="2 3">
    <name type="scientific">Diacronema lutheri</name>
    <name type="common">Unicellular marine alga</name>
    <name type="synonym">Monochrysis lutheri</name>
    <dbReference type="NCBI Taxonomy" id="2081491"/>
    <lineage>
        <taxon>Eukaryota</taxon>
        <taxon>Haptista</taxon>
        <taxon>Haptophyta</taxon>
        <taxon>Pavlovophyceae</taxon>
        <taxon>Pavlovales</taxon>
        <taxon>Pavlovaceae</taxon>
        <taxon>Diacronema</taxon>
    </lineage>
</organism>
<gene>
    <name evidence="2" type="ORF">KFE25_003561</name>
</gene>
<evidence type="ECO:0000256" key="1">
    <source>
        <dbReference type="SAM" id="MobiDB-lite"/>
    </source>
</evidence>
<dbReference type="SUPFAM" id="SSF52266">
    <property type="entry name" value="SGNH hydrolase"/>
    <property type="match status" value="1"/>
</dbReference>
<evidence type="ECO:0008006" key="4">
    <source>
        <dbReference type="Google" id="ProtNLM"/>
    </source>
</evidence>
<accession>A0A8J5X6P6</accession>
<proteinExistence type="predicted"/>
<dbReference type="EMBL" id="JAGTXO010000074">
    <property type="protein sequence ID" value="KAG8457303.1"/>
    <property type="molecule type" value="Genomic_DNA"/>
</dbReference>
<keyword evidence="3" id="KW-1185">Reference proteome</keyword>
<sequence>MVAPLFWSETAEAVRPKRRRARDAPPAADAPAVRQLGKLRVAVVGSSHAQHAGLALSSSLSASRFELTPFVTDAATAWKNVSWCGGIHFPIWKFLPAVDAYRPHVVLLCTGASDSRACFWDRCPDANAPSYRLGDHYGQNLREMALWLTERGYYVLLVTPPAFLVGKTQFGDCDSVDHLFGHSDPRRVFNRSRIETHIVPAQRFVAERMWNVGLYDLHALSRKHGSAGIYHDCAHLKTSATAFALYARLGAMLNALRAQVFEPAASANARLCASARCRAHNAAVMPPGAPGPEFFDFGSALPTFGTDGAAVDADAASSAVGAPLPQGGLTDDGRRRRRRLSAAPPARLVRAGAEPHPF</sequence>
<evidence type="ECO:0000313" key="2">
    <source>
        <dbReference type="EMBL" id="KAG8457303.1"/>
    </source>
</evidence>
<evidence type="ECO:0000313" key="3">
    <source>
        <dbReference type="Proteomes" id="UP000751190"/>
    </source>
</evidence>
<reference evidence="2" key="1">
    <citation type="submission" date="2021-05" db="EMBL/GenBank/DDBJ databases">
        <title>The genome of the haptophyte Pavlova lutheri (Diacronema luteri, Pavlovales) - a model for lipid biosynthesis in eukaryotic algae.</title>
        <authorList>
            <person name="Hulatt C.J."/>
            <person name="Posewitz M.C."/>
        </authorList>
    </citation>
    <scope>NUCLEOTIDE SEQUENCE</scope>
    <source>
        <strain evidence="2">NIVA-4/92</strain>
    </source>
</reference>
<feature type="region of interest" description="Disordered" evidence="1">
    <location>
        <begin position="321"/>
        <end position="344"/>
    </location>
</feature>
<dbReference type="OrthoDB" id="10602764at2759"/>
<comment type="caution">
    <text evidence="2">The sequence shown here is derived from an EMBL/GenBank/DDBJ whole genome shotgun (WGS) entry which is preliminary data.</text>
</comment>
<name>A0A8J5X6P6_DIALT</name>
<protein>
    <recommendedName>
        <fullName evidence="4">SGNH domain-containing protein</fullName>
    </recommendedName>
</protein>
<dbReference type="Proteomes" id="UP000751190">
    <property type="component" value="Unassembled WGS sequence"/>
</dbReference>
<dbReference type="AlphaFoldDB" id="A0A8J5X6P6"/>